<dbReference type="EMBL" id="JAKELO010000002">
    <property type="protein sequence ID" value="MDE4908874.1"/>
    <property type="molecule type" value="Genomic_DNA"/>
</dbReference>
<keyword evidence="2" id="KW-1185">Reference proteome</keyword>
<comment type="caution">
    <text evidence="1">The sequence shown here is derived from an EMBL/GenBank/DDBJ whole genome shotgun (WGS) entry which is preliminary data.</text>
</comment>
<dbReference type="AlphaFoldDB" id="A0A9Q4PWP3"/>
<dbReference type="RefSeq" id="WP_274925486.1">
    <property type="nucleotide sequence ID" value="NZ_JAKELO010000002.1"/>
</dbReference>
<organism evidence="1 2">
    <name type="scientific">Methanogenium marinum</name>
    <dbReference type="NCBI Taxonomy" id="348610"/>
    <lineage>
        <taxon>Archaea</taxon>
        <taxon>Methanobacteriati</taxon>
        <taxon>Methanobacteriota</taxon>
        <taxon>Stenosarchaea group</taxon>
        <taxon>Methanomicrobia</taxon>
        <taxon>Methanomicrobiales</taxon>
        <taxon>Methanomicrobiaceae</taxon>
        <taxon>Methanogenium</taxon>
    </lineage>
</organism>
<gene>
    <name evidence="1" type="ORF">L0665_09675</name>
</gene>
<accession>A0A9Q4PWP3</accession>
<evidence type="ECO:0000313" key="2">
    <source>
        <dbReference type="Proteomes" id="UP001143747"/>
    </source>
</evidence>
<dbReference type="PANTHER" id="PTHR35866:SF2">
    <property type="entry name" value="YKGJ FAMILY CYSTEINE CLUSTER PROTEIN"/>
    <property type="match status" value="1"/>
</dbReference>
<evidence type="ECO:0000313" key="1">
    <source>
        <dbReference type="EMBL" id="MDE4908874.1"/>
    </source>
</evidence>
<dbReference type="InterPro" id="IPR005358">
    <property type="entry name" value="Puta_zinc/iron-chelating_dom"/>
</dbReference>
<dbReference type="PANTHER" id="PTHR35866">
    <property type="entry name" value="PUTATIVE-RELATED"/>
    <property type="match status" value="1"/>
</dbReference>
<dbReference type="Pfam" id="PF03692">
    <property type="entry name" value="CxxCxxCC"/>
    <property type="match status" value="1"/>
</dbReference>
<sequence length="180" mass="19877">MKNARHLADEIRPTGFTCLMCGGCCSRGEDDGNLVLVSAPEIRAIMDFTGLAWDDIAEPYPDMMPAEGGGEFTLAWCLRRTETACIFLNENNRCTIYPARPLICRTYPFAWEEGKLSVYACPGIGQNTLCNEADTIAEECIRREGAEAEDAERTGEIFMTMDLKPGEYAVVDSEGVKRIG</sequence>
<name>A0A9Q4PWP3_9EURY</name>
<dbReference type="Proteomes" id="UP001143747">
    <property type="component" value="Unassembled WGS sequence"/>
</dbReference>
<reference evidence="1" key="1">
    <citation type="submission" date="2022-01" db="EMBL/GenBank/DDBJ databases">
        <title>Draft genome of Methanogenium marinum DSM 15558.</title>
        <authorList>
            <person name="Chen S.-C."/>
            <person name="You Y.-T."/>
        </authorList>
    </citation>
    <scope>NUCLEOTIDE SEQUENCE</scope>
    <source>
        <strain evidence="1">DSM 15558</strain>
    </source>
</reference>
<proteinExistence type="predicted"/>
<protein>
    <submittedName>
        <fullName evidence="1">YkgJ family cysteine cluster protein</fullName>
    </submittedName>
</protein>